<organism evidence="1 2">
    <name type="scientific">Pseudogemmobacter lacusdianii</name>
    <dbReference type="NCBI Taxonomy" id="3069608"/>
    <lineage>
        <taxon>Bacteria</taxon>
        <taxon>Pseudomonadati</taxon>
        <taxon>Pseudomonadota</taxon>
        <taxon>Alphaproteobacteria</taxon>
        <taxon>Rhodobacterales</taxon>
        <taxon>Paracoccaceae</taxon>
        <taxon>Pseudogemmobacter</taxon>
    </lineage>
</organism>
<evidence type="ECO:0008006" key="3">
    <source>
        <dbReference type="Google" id="ProtNLM"/>
    </source>
</evidence>
<proteinExistence type="predicted"/>
<evidence type="ECO:0000313" key="2">
    <source>
        <dbReference type="Proteomes" id="UP001239680"/>
    </source>
</evidence>
<dbReference type="EMBL" id="JAVDBT010000002">
    <property type="protein sequence ID" value="MDQ2065308.1"/>
    <property type="molecule type" value="Genomic_DNA"/>
</dbReference>
<reference evidence="1 2" key="1">
    <citation type="submission" date="2023-08" db="EMBL/GenBank/DDBJ databases">
        <title>Characterization of two Paracoccaceae strains isolated from Phycosphere and proposal of Xinfangfangia lacusdiani sp. nov.</title>
        <authorList>
            <person name="Deng Y."/>
            <person name="Zhang Y.Q."/>
        </authorList>
    </citation>
    <scope>NUCLEOTIDE SEQUENCE [LARGE SCALE GENOMIC DNA]</scope>
    <source>
        <strain evidence="1 2">CPCC 101601</strain>
    </source>
</reference>
<gene>
    <name evidence="1" type="ORF">Q9295_02885</name>
</gene>
<sequence length="108" mass="11400">MVDYAALEMILDKSIQSLASANLAQLHGLAEQTEAALSATGPFDKERADRLVTKAALSNALIGAALKGVSSARQRANELTDQGRFSTYQSGGQRVQPGLSLSLAARRL</sequence>
<evidence type="ECO:0000313" key="1">
    <source>
        <dbReference type="EMBL" id="MDQ2065308.1"/>
    </source>
</evidence>
<comment type="caution">
    <text evidence="1">The sequence shown here is derived from an EMBL/GenBank/DDBJ whole genome shotgun (WGS) entry which is preliminary data.</text>
</comment>
<keyword evidence="2" id="KW-1185">Reference proteome</keyword>
<dbReference type="Proteomes" id="UP001239680">
    <property type="component" value="Unassembled WGS sequence"/>
</dbReference>
<dbReference type="RefSeq" id="WP_306679000.1">
    <property type="nucleotide sequence ID" value="NZ_JAVDBT010000002.1"/>
</dbReference>
<protein>
    <recommendedName>
        <fullName evidence="3">Flagellar protein FlgN</fullName>
    </recommendedName>
</protein>
<name>A0ABU0VUS1_9RHOB</name>
<accession>A0ABU0VUS1</accession>